<evidence type="ECO:0000313" key="2">
    <source>
        <dbReference type="Proteomes" id="UP000001073"/>
    </source>
</evidence>
<proteinExistence type="predicted"/>
<organism evidence="1 2">
    <name type="scientific">Nomascus leucogenys</name>
    <name type="common">Northern white-cheeked gibbon</name>
    <name type="synonym">Hylobates leucogenys</name>
    <dbReference type="NCBI Taxonomy" id="61853"/>
    <lineage>
        <taxon>Eukaryota</taxon>
        <taxon>Metazoa</taxon>
        <taxon>Chordata</taxon>
        <taxon>Craniata</taxon>
        <taxon>Vertebrata</taxon>
        <taxon>Euteleostomi</taxon>
        <taxon>Mammalia</taxon>
        <taxon>Eutheria</taxon>
        <taxon>Euarchontoglires</taxon>
        <taxon>Primates</taxon>
        <taxon>Haplorrhini</taxon>
        <taxon>Catarrhini</taxon>
        <taxon>Hylobatidae</taxon>
        <taxon>Nomascus</taxon>
    </lineage>
</organism>
<reference evidence="1" key="3">
    <citation type="submission" date="2025-09" db="UniProtKB">
        <authorList>
            <consortium name="Ensembl"/>
        </authorList>
    </citation>
    <scope>IDENTIFICATION</scope>
</reference>
<protein>
    <submittedName>
        <fullName evidence="1">Uncharacterized protein</fullName>
    </submittedName>
</protein>
<accession>A0A2I3FVE5</accession>
<reference evidence="1 2" key="1">
    <citation type="submission" date="2012-10" db="EMBL/GenBank/DDBJ databases">
        <authorList>
            <consortium name="Gibbon Genome Sequencing Consortium"/>
        </authorList>
    </citation>
    <scope>NUCLEOTIDE SEQUENCE [LARGE SCALE GENOMIC DNA]</scope>
</reference>
<reference evidence="1" key="2">
    <citation type="submission" date="2025-08" db="UniProtKB">
        <authorList>
            <consortium name="Ensembl"/>
        </authorList>
    </citation>
    <scope>IDENTIFICATION</scope>
</reference>
<keyword evidence="2" id="KW-1185">Reference proteome</keyword>
<dbReference type="InParanoid" id="A0A2I3FVE5"/>
<dbReference type="Proteomes" id="UP000001073">
    <property type="component" value="Chromosome 14"/>
</dbReference>
<name>A0A2I3FVE5_NOMLE</name>
<sequence length="50" mass="5727">MVGRVQSKMHGKRTCLPSCIPKDLDCMQHSGGWAARNRMETLEKSDGRWH</sequence>
<evidence type="ECO:0000313" key="1">
    <source>
        <dbReference type="Ensembl" id="ENSNLEP00000025180.1"/>
    </source>
</evidence>
<dbReference type="EMBL" id="ADFV01116651">
    <property type="status" value="NOT_ANNOTATED_CDS"/>
    <property type="molecule type" value="Genomic_DNA"/>
</dbReference>
<dbReference type="Ensembl" id="ENSNLET00000041137.1">
    <property type="protein sequence ID" value="ENSNLEP00000025180.1"/>
    <property type="gene ID" value="ENSNLEG00000033184.1"/>
</dbReference>
<dbReference type="AlphaFoldDB" id="A0A2I3FVE5"/>